<evidence type="ECO:0000256" key="26">
    <source>
        <dbReference type="SAM" id="SignalP"/>
    </source>
</evidence>
<keyword evidence="6 25" id="KW-0031">Aminopeptidase</keyword>
<dbReference type="RefSeq" id="XP_030370508.1">
    <property type="nucleotide sequence ID" value="XM_030514648.1"/>
</dbReference>
<dbReference type="InterPro" id="IPR050344">
    <property type="entry name" value="Peptidase_M1_aminopeptidases"/>
</dbReference>
<dbReference type="GO" id="GO:0042277">
    <property type="term" value="F:peptide binding"/>
    <property type="evidence" value="ECO:0007669"/>
    <property type="project" value="TreeGrafter"/>
</dbReference>
<evidence type="ECO:0000256" key="10">
    <source>
        <dbReference type="ARBA" id="ARBA00022692"/>
    </source>
</evidence>
<comment type="subcellular location">
    <subcellularLocation>
        <location evidence="3">Cell membrane</location>
        <topology evidence="3">Lipid-anchor</topology>
        <topology evidence="3">GPI-anchor</topology>
    </subcellularLocation>
    <subcellularLocation>
        <location evidence="2">Cell membrane</location>
        <topology evidence="2">Single-pass type II membrane protein</topology>
    </subcellularLocation>
</comment>
<evidence type="ECO:0000256" key="9">
    <source>
        <dbReference type="ARBA" id="ARBA00022670"/>
    </source>
</evidence>
<reference evidence="31" key="1">
    <citation type="submission" date="2025-08" db="UniProtKB">
        <authorList>
            <consortium name="RefSeq"/>
        </authorList>
    </citation>
    <scope>IDENTIFICATION</scope>
    <source>
        <strain evidence="31">11010-0011.00</strain>
        <tissue evidence="31">Whole body</tissue>
    </source>
</reference>
<keyword evidence="16" id="KW-1133">Transmembrane helix</keyword>
<proteinExistence type="inferred from homology"/>
<evidence type="ECO:0000256" key="7">
    <source>
        <dbReference type="ARBA" id="ARBA00022475"/>
    </source>
</evidence>
<dbReference type="InterPro" id="IPR024571">
    <property type="entry name" value="ERAP1-like_C_dom"/>
</dbReference>
<comment type="catalytic activity">
    <reaction evidence="1">
        <text>Release of N-terminal glutamate (and to a lesser extent aspartate) from a peptide.</text>
        <dbReference type="EC" id="3.4.11.7"/>
    </reaction>
</comment>
<dbReference type="PANTHER" id="PTHR11533">
    <property type="entry name" value="PROTEASE M1 ZINC METALLOPROTEASE"/>
    <property type="match status" value="1"/>
</dbReference>
<dbReference type="GO" id="GO:0043171">
    <property type="term" value="P:peptide catabolic process"/>
    <property type="evidence" value="ECO:0007669"/>
    <property type="project" value="TreeGrafter"/>
</dbReference>
<evidence type="ECO:0000256" key="11">
    <source>
        <dbReference type="ARBA" id="ARBA00022723"/>
    </source>
</evidence>
<dbReference type="GeneID" id="115621107"/>
<dbReference type="Gene3D" id="2.60.40.1730">
    <property type="entry name" value="tricorn interacting facor f3 domain"/>
    <property type="match status" value="1"/>
</dbReference>
<dbReference type="EC" id="3.4.11.-" evidence="25"/>
<dbReference type="Pfam" id="PF01433">
    <property type="entry name" value="Peptidase_M1"/>
    <property type="match status" value="1"/>
</dbReference>
<dbReference type="InterPro" id="IPR014782">
    <property type="entry name" value="Peptidase_M1_dom"/>
</dbReference>
<dbReference type="PRINTS" id="PR00756">
    <property type="entry name" value="ALADIPTASE"/>
</dbReference>
<keyword evidence="13 23" id="KW-0862">Zinc</keyword>
<keyword evidence="18" id="KW-0472">Membrane</keyword>
<evidence type="ECO:0000256" key="2">
    <source>
        <dbReference type="ARBA" id="ARBA00004401"/>
    </source>
</evidence>
<dbReference type="Pfam" id="PF11838">
    <property type="entry name" value="ERAP1_C"/>
    <property type="match status" value="1"/>
</dbReference>
<comment type="cofactor">
    <cofactor evidence="23 25">
        <name>Zn(2+)</name>
        <dbReference type="ChEBI" id="CHEBI:29105"/>
    </cofactor>
    <text evidence="23 25">Binds 1 zinc ion per subunit.</text>
</comment>
<dbReference type="GO" id="GO:0070006">
    <property type="term" value="F:metalloaminopeptidase activity"/>
    <property type="evidence" value="ECO:0007669"/>
    <property type="project" value="TreeGrafter"/>
</dbReference>
<dbReference type="GO" id="GO:0008270">
    <property type="term" value="F:zinc ion binding"/>
    <property type="evidence" value="ECO:0007669"/>
    <property type="project" value="UniProtKB-UniRule"/>
</dbReference>
<keyword evidence="8" id="KW-0336">GPI-anchor</keyword>
<evidence type="ECO:0000256" key="15">
    <source>
        <dbReference type="ARBA" id="ARBA00022968"/>
    </source>
</evidence>
<dbReference type="GO" id="GO:0004230">
    <property type="term" value="F:glutamyl aminopeptidase activity"/>
    <property type="evidence" value="ECO:0007669"/>
    <property type="project" value="UniProtKB-EC"/>
</dbReference>
<dbReference type="InterPro" id="IPR027268">
    <property type="entry name" value="Peptidase_M4/M1_CTD_sf"/>
</dbReference>
<feature type="domain" description="Aminopeptidase N-like N-terminal" evidence="29">
    <location>
        <begin position="50"/>
        <end position="235"/>
    </location>
</feature>
<feature type="binding site" evidence="23">
    <location>
        <position position="351"/>
    </location>
    <ligand>
        <name>Zn(2+)</name>
        <dbReference type="ChEBI" id="CHEBI:29105"/>
        <note>catalytic</note>
    </ligand>
</feature>
<evidence type="ECO:0000256" key="14">
    <source>
        <dbReference type="ARBA" id="ARBA00022837"/>
    </source>
</evidence>
<keyword evidence="15" id="KW-0735">Signal-anchor</keyword>
<keyword evidence="14" id="KW-0106">Calcium</keyword>
<dbReference type="AlphaFoldDB" id="A0A6J2T5V6"/>
<dbReference type="Gene3D" id="2.60.40.1910">
    <property type="match status" value="1"/>
</dbReference>
<feature type="active site" description="Proton acceptor" evidence="22">
    <location>
        <position position="348"/>
    </location>
</feature>
<evidence type="ECO:0000256" key="24">
    <source>
        <dbReference type="PIRSR" id="PIRSR634016-4"/>
    </source>
</evidence>
<dbReference type="GO" id="GO:0098552">
    <property type="term" value="C:side of membrane"/>
    <property type="evidence" value="ECO:0007669"/>
    <property type="project" value="UniProtKB-KW"/>
</dbReference>
<evidence type="ECO:0000256" key="23">
    <source>
        <dbReference type="PIRSR" id="PIRSR634016-3"/>
    </source>
</evidence>
<feature type="chain" id="PRO_5027080344" description="Aminopeptidase" evidence="26">
    <location>
        <begin position="23"/>
        <end position="920"/>
    </location>
</feature>
<dbReference type="GO" id="GO:0005737">
    <property type="term" value="C:cytoplasm"/>
    <property type="evidence" value="ECO:0007669"/>
    <property type="project" value="TreeGrafter"/>
</dbReference>
<gene>
    <name evidence="31" type="primary">LOC115621107</name>
</gene>
<evidence type="ECO:0000256" key="16">
    <source>
        <dbReference type="ARBA" id="ARBA00022989"/>
    </source>
</evidence>
<feature type="binding site" evidence="23">
    <location>
        <position position="347"/>
    </location>
    <ligand>
        <name>Zn(2+)</name>
        <dbReference type="ChEBI" id="CHEBI:29105"/>
        <note>catalytic</note>
    </ligand>
</feature>
<feature type="domain" description="Peptidase M1 membrane alanine aminopeptidase" evidence="27">
    <location>
        <begin position="275"/>
        <end position="493"/>
    </location>
</feature>
<evidence type="ECO:0000259" key="29">
    <source>
        <dbReference type="Pfam" id="PF17900"/>
    </source>
</evidence>
<evidence type="ECO:0000256" key="5">
    <source>
        <dbReference type="ARBA" id="ARBA00011748"/>
    </source>
</evidence>
<feature type="domain" description="ERAP1-like C-terminal" evidence="28">
    <location>
        <begin position="575"/>
        <end position="896"/>
    </location>
</feature>
<comment type="subunit">
    <text evidence="5">Homodimer; disulfide-linked.</text>
</comment>
<evidence type="ECO:0000313" key="31">
    <source>
        <dbReference type="RefSeq" id="XP_030370508.1"/>
    </source>
</evidence>
<keyword evidence="19" id="KW-1015">Disulfide bond</keyword>
<keyword evidence="21" id="KW-0449">Lipoprotein</keyword>
<comment type="similarity">
    <text evidence="4 25">Belongs to the peptidase M1 family.</text>
</comment>
<keyword evidence="7" id="KW-1003">Cell membrane</keyword>
<dbReference type="Gene3D" id="1.10.390.10">
    <property type="entry name" value="Neutral Protease Domain 2"/>
    <property type="match status" value="1"/>
</dbReference>
<dbReference type="FunFam" id="2.60.40.1910:FF:000003">
    <property type="entry name" value="Aminopeptidase"/>
    <property type="match status" value="1"/>
</dbReference>
<evidence type="ECO:0000256" key="3">
    <source>
        <dbReference type="ARBA" id="ARBA00004609"/>
    </source>
</evidence>
<name>A0A6J2T5V6_DROLE</name>
<dbReference type="FunFam" id="1.10.390.10:FF:000006">
    <property type="entry name" value="Puromycin-sensitive aminopeptidase"/>
    <property type="match status" value="1"/>
</dbReference>
<dbReference type="InterPro" id="IPR001930">
    <property type="entry name" value="Peptidase_M1"/>
</dbReference>
<dbReference type="InterPro" id="IPR045357">
    <property type="entry name" value="Aminopeptidase_N-like_N"/>
</dbReference>
<feature type="site" description="Transition state stabilizer" evidence="24">
    <location>
        <position position="433"/>
    </location>
</feature>
<evidence type="ECO:0000259" key="28">
    <source>
        <dbReference type="Pfam" id="PF11838"/>
    </source>
</evidence>
<keyword evidence="11 23" id="KW-0479">Metal-binding</keyword>
<evidence type="ECO:0000313" key="30">
    <source>
        <dbReference type="Proteomes" id="UP000504634"/>
    </source>
</evidence>
<dbReference type="InterPro" id="IPR034016">
    <property type="entry name" value="M1_APN-typ"/>
</dbReference>
<evidence type="ECO:0000256" key="22">
    <source>
        <dbReference type="PIRSR" id="PIRSR634016-1"/>
    </source>
</evidence>
<dbReference type="FunFam" id="2.60.40.1730:FF:000001">
    <property type="entry name" value="Leucyl-cystinyl aminopeptidase"/>
    <property type="match status" value="1"/>
</dbReference>
<evidence type="ECO:0000256" key="18">
    <source>
        <dbReference type="ARBA" id="ARBA00023136"/>
    </source>
</evidence>
<dbReference type="FunFam" id="1.25.50.20:FF:000001">
    <property type="entry name" value="Aminopeptidase"/>
    <property type="match status" value="1"/>
</dbReference>
<dbReference type="InterPro" id="IPR042097">
    <property type="entry name" value="Aminopeptidase_N-like_N_sf"/>
</dbReference>
<keyword evidence="17 25" id="KW-0482">Metalloprotease</keyword>
<dbReference type="Gene3D" id="1.25.50.20">
    <property type="match status" value="1"/>
</dbReference>
<dbReference type="GO" id="GO:0005886">
    <property type="term" value="C:plasma membrane"/>
    <property type="evidence" value="ECO:0007669"/>
    <property type="project" value="UniProtKB-SubCell"/>
</dbReference>
<dbReference type="GO" id="GO:0005615">
    <property type="term" value="C:extracellular space"/>
    <property type="evidence" value="ECO:0007669"/>
    <property type="project" value="TreeGrafter"/>
</dbReference>
<evidence type="ECO:0000259" key="27">
    <source>
        <dbReference type="Pfam" id="PF01433"/>
    </source>
</evidence>
<evidence type="ECO:0000256" key="8">
    <source>
        <dbReference type="ARBA" id="ARBA00022622"/>
    </source>
</evidence>
<evidence type="ECO:0000256" key="4">
    <source>
        <dbReference type="ARBA" id="ARBA00010136"/>
    </source>
</evidence>
<keyword evidence="20" id="KW-0325">Glycoprotein</keyword>
<evidence type="ECO:0000256" key="20">
    <source>
        <dbReference type="ARBA" id="ARBA00023180"/>
    </source>
</evidence>
<sequence length="920" mass="104609">MLTKAFYLRLAILCALVYLNTARTVKLGQNAKQSISNYEEIGYRLPTTLQPTHYKIYWNPDLESGKFTGKEDITVDVLESTKQIVLHSNNLVITGVYVQFPSGSPAPTVADYELDVERDLLIINMVEELPVEKITLGILFEGEMLNKLTGLYSSIYQTPAGETRTIATTKFEATYARQAFPCFDEPAFKATYQITVSHPTDSYHALSNMDVSDTLLLGDVTETIFETSVPMSTYLACIIVSDFESKSKNVDAQGIGDDFTMRAFATPHQLDKVQFALDFGVAVTEHYIQYYKVAYPLPKLDMAAIPDFASNAMEHWGLVTYRETALLYDENYSSTANKQSTASVLAHEIAHMWFGNLVTMKWWNDIWLNEGFARYMQYKGVHAVYPEWDMLNQFCILVAHPVLNFDAKLSSHPIVQPVETPSQITAIFDTISYDKGASVIRMLENLVGAEIFEEAVTNYLNKYQFSNAETDDFISEVAALVSSFDVKVFMRTWTEQMGYPVVEVHRHDDTTYEITQKRFLSNNNSYAEVPDDSEFGYKWSIPLTFMTDTNSGLNSFLFEYFLTSLTVKTASPSQWIKVNIHQVGYYRVNYEESLWKELIEKLIDNPTSFDTADRANLLNDAFALADAAQLSYNIALELIAYLPQERDFVPWYVAAEALKKLQTSLMYSQVYVDYLNHARVLLQSVYADVGWTIDADNHLRNRLRVSVLSLACAVGLPDCLSQAAQRFNTWLEDPTSSENIPAPDLRSIVYYYGMQQGNEASWERLLNLFQLEQDASEKLKLMNGLAGVQDPQLLYRLLELGTDESIVRSQDYFTLVGDIAGNPIGEAIVWDYYREHWPELLERFGLTNRYLGRLIATITKNFASNVKLEELQQFFNKYPEAGAGESSRLEALETVKLNIQWLKNNIDDISNWLQGTSTPL</sequence>
<evidence type="ECO:0000256" key="17">
    <source>
        <dbReference type="ARBA" id="ARBA00023049"/>
    </source>
</evidence>
<dbReference type="Proteomes" id="UP000504634">
    <property type="component" value="Unplaced"/>
</dbReference>
<keyword evidence="26" id="KW-0732">Signal</keyword>
<feature type="binding site" evidence="23">
    <location>
        <position position="370"/>
    </location>
    <ligand>
        <name>Zn(2+)</name>
        <dbReference type="ChEBI" id="CHEBI:29105"/>
        <note>catalytic</note>
    </ligand>
</feature>
<evidence type="ECO:0000256" key="21">
    <source>
        <dbReference type="ARBA" id="ARBA00023288"/>
    </source>
</evidence>
<organism evidence="30 31">
    <name type="scientific">Drosophila lebanonensis</name>
    <name type="common">Fruit fly</name>
    <name type="synonym">Scaptodrosophila lebanonensis</name>
    <dbReference type="NCBI Taxonomy" id="7225"/>
    <lineage>
        <taxon>Eukaryota</taxon>
        <taxon>Metazoa</taxon>
        <taxon>Ecdysozoa</taxon>
        <taxon>Arthropoda</taxon>
        <taxon>Hexapoda</taxon>
        <taxon>Insecta</taxon>
        <taxon>Pterygota</taxon>
        <taxon>Neoptera</taxon>
        <taxon>Endopterygota</taxon>
        <taxon>Diptera</taxon>
        <taxon>Brachycera</taxon>
        <taxon>Muscomorpha</taxon>
        <taxon>Ephydroidea</taxon>
        <taxon>Drosophilidae</taxon>
        <taxon>Scaptodrosophila</taxon>
    </lineage>
</organism>
<dbReference type="OrthoDB" id="510539at2759"/>
<evidence type="ECO:0000256" key="19">
    <source>
        <dbReference type="ARBA" id="ARBA00023157"/>
    </source>
</evidence>
<feature type="signal peptide" evidence="26">
    <location>
        <begin position="1"/>
        <end position="22"/>
    </location>
</feature>
<evidence type="ECO:0000256" key="13">
    <source>
        <dbReference type="ARBA" id="ARBA00022833"/>
    </source>
</evidence>
<evidence type="ECO:0000256" key="12">
    <source>
        <dbReference type="ARBA" id="ARBA00022801"/>
    </source>
</evidence>
<evidence type="ECO:0000256" key="1">
    <source>
        <dbReference type="ARBA" id="ARBA00001703"/>
    </source>
</evidence>
<keyword evidence="12 25" id="KW-0378">Hydrolase</keyword>
<evidence type="ECO:0000256" key="6">
    <source>
        <dbReference type="ARBA" id="ARBA00022438"/>
    </source>
</evidence>
<dbReference type="SUPFAM" id="SSF63737">
    <property type="entry name" value="Leukotriene A4 hydrolase N-terminal domain"/>
    <property type="match status" value="1"/>
</dbReference>
<protein>
    <recommendedName>
        <fullName evidence="25">Aminopeptidase</fullName>
        <ecNumber evidence="25">3.4.11.-</ecNumber>
    </recommendedName>
</protein>
<accession>A0A6J2T5V6</accession>
<keyword evidence="9 25" id="KW-0645">Protease</keyword>
<dbReference type="SUPFAM" id="SSF55486">
    <property type="entry name" value="Metalloproteases ('zincins'), catalytic domain"/>
    <property type="match status" value="1"/>
</dbReference>
<dbReference type="CDD" id="cd09601">
    <property type="entry name" value="M1_APN-Q_like"/>
    <property type="match status" value="1"/>
</dbReference>
<dbReference type="PANTHER" id="PTHR11533:SF276">
    <property type="entry name" value="GLUTAMYL AMINOPEPTIDASE"/>
    <property type="match status" value="1"/>
</dbReference>
<keyword evidence="10" id="KW-0812">Transmembrane</keyword>
<dbReference type="GO" id="GO:0006508">
    <property type="term" value="P:proteolysis"/>
    <property type="evidence" value="ECO:0007669"/>
    <property type="project" value="UniProtKB-KW"/>
</dbReference>
<keyword evidence="30" id="KW-1185">Reference proteome</keyword>
<evidence type="ECO:0000256" key="25">
    <source>
        <dbReference type="RuleBase" id="RU364040"/>
    </source>
</evidence>
<dbReference type="Pfam" id="PF17900">
    <property type="entry name" value="Peptidase_M1_N"/>
    <property type="match status" value="1"/>
</dbReference>